<feature type="domain" description="ABC transporter" evidence="8">
    <location>
        <begin position="2"/>
        <end position="304"/>
    </location>
</feature>
<evidence type="ECO:0000256" key="6">
    <source>
        <dbReference type="ARBA" id="ARBA00022840"/>
    </source>
</evidence>
<dbReference type="Proteomes" id="UP000477070">
    <property type="component" value="Unassembled WGS sequence"/>
</dbReference>
<evidence type="ECO:0000256" key="7">
    <source>
        <dbReference type="ARBA" id="ARBA00023136"/>
    </source>
</evidence>
<organism evidence="9 10">
    <name type="scientific">Helicobacter saguini</name>
    <dbReference type="NCBI Taxonomy" id="1548018"/>
    <lineage>
        <taxon>Bacteria</taxon>
        <taxon>Pseudomonadati</taxon>
        <taxon>Campylobacterota</taxon>
        <taxon>Epsilonproteobacteria</taxon>
        <taxon>Campylobacterales</taxon>
        <taxon>Helicobacteraceae</taxon>
        <taxon>Helicobacter</taxon>
    </lineage>
</organism>
<dbReference type="InterPro" id="IPR027417">
    <property type="entry name" value="P-loop_NTPase"/>
</dbReference>
<dbReference type="AlphaFoldDB" id="A0A6L7D913"/>
<dbReference type="InterPro" id="IPR003439">
    <property type="entry name" value="ABC_transporter-like_ATP-bd"/>
</dbReference>
<dbReference type="GO" id="GO:0005524">
    <property type="term" value="F:ATP binding"/>
    <property type="evidence" value="ECO:0007669"/>
    <property type="project" value="UniProtKB-KW"/>
</dbReference>
<dbReference type="InterPro" id="IPR017871">
    <property type="entry name" value="ABC_transporter-like_CS"/>
</dbReference>
<reference evidence="9 10" key="1">
    <citation type="submission" date="2019-12" db="EMBL/GenBank/DDBJ databases">
        <title>Multi-Generational Helicobacter saguini Isolates.</title>
        <authorList>
            <person name="Mannion A."/>
            <person name="Shen Z."/>
            <person name="Fox J.G."/>
        </authorList>
    </citation>
    <scope>NUCLEOTIDE SEQUENCE [LARGE SCALE GENOMIC DNA]</scope>
    <source>
        <strain evidence="10">16-048 (F4)</strain>
    </source>
</reference>
<keyword evidence="6 9" id="KW-0067">ATP-binding</keyword>
<keyword evidence="5" id="KW-0547">Nucleotide-binding</keyword>
<dbReference type="EMBL" id="QBIU01000002">
    <property type="protein sequence ID" value="MWV70574.1"/>
    <property type="molecule type" value="Genomic_DNA"/>
</dbReference>
<protein>
    <submittedName>
        <fullName evidence="9">ATP-binding cassette domain-containing protein</fullName>
    </submittedName>
</protein>
<dbReference type="GO" id="GO:0005886">
    <property type="term" value="C:plasma membrane"/>
    <property type="evidence" value="ECO:0007669"/>
    <property type="project" value="UniProtKB-SubCell"/>
</dbReference>
<evidence type="ECO:0000256" key="4">
    <source>
        <dbReference type="ARBA" id="ARBA00022475"/>
    </source>
</evidence>
<comment type="similarity">
    <text evidence="2">Belongs to the ABC transporter superfamily.</text>
</comment>
<proteinExistence type="inferred from homology"/>
<dbReference type="SMART" id="SM00382">
    <property type="entry name" value="AAA"/>
    <property type="match status" value="1"/>
</dbReference>
<gene>
    <name evidence="9" type="ORF">DCO61_11385</name>
</gene>
<comment type="subcellular location">
    <subcellularLocation>
        <location evidence="1">Cell inner membrane</location>
        <topology evidence="1">Peripheral membrane protein</topology>
    </subcellularLocation>
</comment>
<sequence length="305" mass="34713">MLELRNLYVKYNEKILLNNINLCVKSGEIAVLLGKSGSGKTLSLLTFFDLLPKNLNRISGEVFLIKSYENANFIESTFLDSNLQDSNKIDFNSLKNKIIESNILDSKNYEFNKQDSKEIIESNPEDSKKNIESNTQKIEQKINLKSARGRLFSLIMQNPLSCFNPLFTIKSHFLESSFNGFNEKKINSLLHDVNLDSGVLNLYPFELSGGMLQRVMIALSLVNEPRFLFFDEPTSDIDSKNIKLFLSLLDSIKKKKNIGIMLVTHDLRVALKIADSIYIMKNGQIMSHLDSIKNITESSLINLMK</sequence>
<evidence type="ECO:0000256" key="3">
    <source>
        <dbReference type="ARBA" id="ARBA00022448"/>
    </source>
</evidence>
<dbReference type="InterPro" id="IPR003593">
    <property type="entry name" value="AAA+_ATPase"/>
</dbReference>
<dbReference type="InterPro" id="IPR050388">
    <property type="entry name" value="ABC_Ni/Peptide_Import"/>
</dbReference>
<keyword evidence="4" id="KW-1003">Cell membrane</keyword>
<dbReference type="GO" id="GO:0016887">
    <property type="term" value="F:ATP hydrolysis activity"/>
    <property type="evidence" value="ECO:0007669"/>
    <property type="project" value="InterPro"/>
</dbReference>
<comment type="caution">
    <text evidence="9">The sequence shown here is derived from an EMBL/GenBank/DDBJ whole genome shotgun (WGS) entry which is preliminary data.</text>
</comment>
<dbReference type="PANTHER" id="PTHR43297:SF2">
    <property type="entry name" value="DIPEPTIDE TRANSPORT ATP-BINDING PROTEIN DPPD"/>
    <property type="match status" value="1"/>
</dbReference>
<dbReference type="Gene3D" id="3.40.50.300">
    <property type="entry name" value="P-loop containing nucleotide triphosphate hydrolases"/>
    <property type="match status" value="1"/>
</dbReference>
<dbReference type="PROSITE" id="PS00211">
    <property type="entry name" value="ABC_TRANSPORTER_1"/>
    <property type="match status" value="1"/>
</dbReference>
<dbReference type="PROSITE" id="PS50893">
    <property type="entry name" value="ABC_TRANSPORTER_2"/>
    <property type="match status" value="1"/>
</dbReference>
<dbReference type="SUPFAM" id="SSF52540">
    <property type="entry name" value="P-loop containing nucleoside triphosphate hydrolases"/>
    <property type="match status" value="1"/>
</dbReference>
<accession>A0A6L7D913</accession>
<keyword evidence="3" id="KW-0813">Transport</keyword>
<name>A0A6L7D913_9HELI</name>
<keyword evidence="7" id="KW-0472">Membrane</keyword>
<evidence type="ECO:0000256" key="5">
    <source>
        <dbReference type="ARBA" id="ARBA00022741"/>
    </source>
</evidence>
<evidence type="ECO:0000259" key="8">
    <source>
        <dbReference type="PROSITE" id="PS50893"/>
    </source>
</evidence>
<dbReference type="Pfam" id="PF00005">
    <property type="entry name" value="ABC_tran"/>
    <property type="match status" value="1"/>
</dbReference>
<dbReference type="PANTHER" id="PTHR43297">
    <property type="entry name" value="OLIGOPEPTIDE TRANSPORT ATP-BINDING PROTEIN APPD"/>
    <property type="match status" value="1"/>
</dbReference>
<evidence type="ECO:0000313" key="9">
    <source>
        <dbReference type="EMBL" id="MWV70574.1"/>
    </source>
</evidence>
<evidence type="ECO:0000313" key="10">
    <source>
        <dbReference type="Proteomes" id="UP000477070"/>
    </source>
</evidence>
<evidence type="ECO:0000256" key="1">
    <source>
        <dbReference type="ARBA" id="ARBA00004417"/>
    </source>
</evidence>
<dbReference type="RefSeq" id="WP_118949351.1">
    <property type="nucleotide sequence ID" value="NZ_QBIU01000002.1"/>
</dbReference>
<evidence type="ECO:0000256" key="2">
    <source>
        <dbReference type="ARBA" id="ARBA00005417"/>
    </source>
</evidence>